<dbReference type="AlphaFoldDB" id="A0A9P6DQQ7"/>
<keyword evidence="4" id="KW-1185">Reference proteome</keyword>
<feature type="transmembrane region" description="Helical" evidence="2">
    <location>
        <begin position="199"/>
        <end position="219"/>
    </location>
</feature>
<keyword evidence="2" id="KW-0472">Membrane</keyword>
<feature type="transmembrane region" description="Helical" evidence="2">
    <location>
        <begin position="156"/>
        <end position="174"/>
    </location>
</feature>
<feature type="region of interest" description="Disordered" evidence="1">
    <location>
        <begin position="1"/>
        <end position="26"/>
    </location>
</feature>
<gene>
    <name evidence="3" type="ORF">BS47DRAFT_368728</name>
</gene>
<keyword evidence="2" id="KW-0812">Transmembrane</keyword>
<reference evidence="3" key="1">
    <citation type="journal article" date="2020" name="Nat. Commun.">
        <title>Large-scale genome sequencing of mycorrhizal fungi provides insights into the early evolution of symbiotic traits.</title>
        <authorList>
            <person name="Miyauchi S."/>
            <person name="Kiss E."/>
            <person name="Kuo A."/>
            <person name="Drula E."/>
            <person name="Kohler A."/>
            <person name="Sanchez-Garcia M."/>
            <person name="Morin E."/>
            <person name="Andreopoulos B."/>
            <person name="Barry K.W."/>
            <person name="Bonito G."/>
            <person name="Buee M."/>
            <person name="Carver A."/>
            <person name="Chen C."/>
            <person name="Cichocki N."/>
            <person name="Clum A."/>
            <person name="Culley D."/>
            <person name="Crous P.W."/>
            <person name="Fauchery L."/>
            <person name="Girlanda M."/>
            <person name="Hayes R.D."/>
            <person name="Keri Z."/>
            <person name="LaButti K."/>
            <person name="Lipzen A."/>
            <person name="Lombard V."/>
            <person name="Magnuson J."/>
            <person name="Maillard F."/>
            <person name="Murat C."/>
            <person name="Nolan M."/>
            <person name="Ohm R.A."/>
            <person name="Pangilinan J."/>
            <person name="Pereira M.F."/>
            <person name="Perotto S."/>
            <person name="Peter M."/>
            <person name="Pfister S."/>
            <person name="Riley R."/>
            <person name="Sitrit Y."/>
            <person name="Stielow J.B."/>
            <person name="Szollosi G."/>
            <person name="Zifcakova L."/>
            <person name="Stursova M."/>
            <person name="Spatafora J.W."/>
            <person name="Tedersoo L."/>
            <person name="Vaario L.M."/>
            <person name="Yamada A."/>
            <person name="Yan M."/>
            <person name="Wang P."/>
            <person name="Xu J."/>
            <person name="Bruns T."/>
            <person name="Baldrian P."/>
            <person name="Vilgalys R."/>
            <person name="Dunand C."/>
            <person name="Henrissat B."/>
            <person name="Grigoriev I.V."/>
            <person name="Hibbett D."/>
            <person name="Nagy L.G."/>
            <person name="Martin F.M."/>
        </authorList>
    </citation>
    <scope>NUCLEOTIDE SEQUENCE</scope>
    <source>
        <strain evidence="3">UP504</strain>
    </source>
</reference>
<evidence type="ECO:0000256" key="1">
    <source>
        <dbReference type="SAM" id="MobiDB-lite"/>
    </source>
</evidence>
<keyword evidence="2" id="KW-1133">Transmembrane helix</keyword>
<organism evidence="3 4">
    <name type="scientific">Hydnum rufescens UP504</name>
    <dbReference type="NCBI Taxonomy" id="1448309"/>
    <lineage>
        <taxon>Eukaryota</taxon>
        <taxon>Fungi</taxon>
        <taxon>Dikarya</taxon>
        <taxon>Basidiomycota</taxon>
        <taxon>Agaricomycotina</taxon>
        <taxon>Agaricomycetes</taxon>
        <taxon>Cantharellales</taxon>
        <taxon>Hydnaceae</taxon>
        <taxon>Hydnum</taxon>
    </lineage>
</organism>
<accession>A0A9P6DQQ7</accession>
<dbReference type="OrthoDB" id="3269726at2759"/>
<protein>
    <submittedName>
        <fullName evidence="3">Uncharacterized protein</fullName>
    </submittedName>
</protein>
<name>A0A9P6DQQ7_9AGAM</name>
<evidence type="ECO:0000313" key="3">
    <source>
        <dbReference type="EMBL" id="KAF9506875.1"/>
    </source>
</evidence>
<sequence length="320" mass="36610">MSFAPTKPSSNFAIGSSGKPRPPGPHLIEFGPDWRDNGIVDWYGPRPTKINTLQLRREKSEPWNHQYVVLIVTDDSILRLDRRPDENKPADTMAPTGTESKDSIANVNSLSDLDKTSYCLAELHCQGSDVDLSSIIKICFGIHIDDKAGRYTLLRFNCYFFAWTIFVVTARHAVPWDMHPFNSPWERLSRTLADALSTIYADAVINMIVDGAVIVVMLIQHKLKPQLSRAVSRRARLAWAMPQWLIRLALRLMIRRWWRTRMHTSLRHKLRESLLSALQPTLRSALADLRASTLRNILWKDDVGDAMRITTRRDVMASLQ</sequence>
<proteinExistence type="predicted"/>
<feature type="region of interest" description="Disordered" evidence="1">
    <location>
        <begin position="82"/>
        <end position="101"/>
    </location>
</feature>
<dbReference type="Proteomes" id="UP000886523">
    <property type="component" value="Unassembled WGS sequence"/>
</dbReference>
<comment type="caution">
    <text evidence="3">The sequence shown here is derived from an EMBL/GenBank/DDBJ whole genome shotgun (WGS) entry which is preliminary data.</text>
</comment>
<evidence type="ECO:0000256" key="2">
    <source>
        <dbReference type="SAM" id="Phobius"/>
    </source>
</evidence>
<evidence type="ECO:0000313" key="4">
    <source>
        <dbReference type="Proteomes" id="UP000886523"/>
    </source>
</evidence>
<dbReference type="EMBL" id="MU129096">
    <property type="protein sequence ID" value="KAF9506875.1"/>
    <property type="molecule type" value="Genomic_DNA"/>
</dbReference>